<reference evidence="1" key="1">
    <citation type="submission" date="2022-06" db="EMBL/GenBank/DDBJ databases">
        <title>Uncovering the hologenomic basis of an extraordinary plant invasion.</title>
        <authorList>
            <person name="Bieker V.C."/>
            <person name="Martin M.D."/>
            <person name="Gilbert T."/>
            <person name="Hodgins K."/>
            <person name="Battlay P."/>
            <person name="Petersen B."/>
            <person name="Wilson J."/>
        </authorList>
    </citation>
    <scope>NUCLEOTIDE SEQUENCE</scope>
    <source>
        <strain evidence="1">AA19_3_7</strain>
        <tissue evidence="1">Leaf</tissue>
    </source>
</reference>
<keyword evidence="2" id="KW-1185">Reference proteome</keyword>
<evidence type="ECO:0000313" key="1">
    <source>
        <dbReference type="EMBL" id="KAI7736072.1"/>
    </source>
</evidence>
<dbReference type="EMBL" id="JAMZMK010009381">
    <property type="protein sequence ID" value="KAI7736072.1"/>
    <property type="molecule type" value="Genomic_DNA"/>
</dbReference>
<dbReference type="AlphaFoldDB" id="A0AAD5C6M5"/>
<protein>
    <submittedName>
        <fullName evidence="1">Uncharacterized protein</fullName>
    </submittedName>
</protein>
<comment type="caution">
    <text evidence="1">The sequence shown here is derived from an EMBL/GenBank/DDBJ whole genome shotgun (WGS) entry which is preliminary data.</text>
</comment>
<dbReference type="Proteomes" id="UP001206925">
    <property type="component" value="Unassembled WGS sequence"/>
</dbReference>
<gene>
    <name evidence="1" type="ORF">M8C21_023689</name>
</gene>
<evidence type="ECO:0000313" key="2">
    <source>
        <dbReference type="Proteomes" id="UP001206925"/>
    </source>
</evidence>
<organism evidence="1 2">
    <name type="scientific">Ambrosia artemisiifolia</name>
    <name type="common">Common ragweed</name>
    <dbReference type="NCBI Taxonomy" id="4212"/>
    <lineage>
        <taxon>Eukaryota</taxon>
        <taxon>Viridiplantae</taxon>
        <taxon>Streptophyta</taxon>
        <taxon>Embryophyta</taxon>
        <taxon>Tracheophyta</taxon>
        <taxon>Spermatophyta</taxon>
        <taxon>Magnoliopsida</taxon>
        <taxon>eudicotyledons</taxon>
        <taxon>Gunneridae</taxon>
        <taxon>Pentapetalae</taxon>
        <taxon>asterids</taxon>
        <taxon>campanulids</taxon>
        <taxon>Asterales</taxon>
        <taxon>Asteraceae</taxon>
        <taxon>Asteroideae</taxon>
        <taxon>Heliantheae alliance</taxon>
        <taxon>Heliantheae</taxon>
        <taxon>Ambrosia</taxon>
    </lineage>
</organism>
<accession>A0AAD5C6M5</accession>
<proteinExistence type="predicted"/>
<sequence length="103" mass="11671">MMNKEANLEGKRIIYEDLKAGKRWKTLCPIFYNFQNQGSWAKITPAKGISIWQREFVGGRPEASLSSSLALKGKQDRLLNSDTRARLNLSILIETKGVLLEAF</sequence>
<name>A0AAD5C6M5_AMBAR</name>